<dbReference type="Proteomes" id="UP000190951">
    <property type="component" value="Chromosome"/>
</dbReference>
<organism evidence="1 2">
    <name type="scientific">Clostridium felsineum</name>
    <dbReference type="NCBI Taxonomy" id="36839"/>
    <lineage>
        <taxon>Bacteria</taxon>
        <taxon>Bacillati</taxon>
        <taxon>Bacillota</taxon>
        <taxon>Clostridia</taxon>
        <taxon>Eubacteriales</taxon>
        <taxon>Clostridiaceae</taxon>
        <taxon>Clostridium</taxon>
    </lineage>
</organism>
<protein>
    <submittedName>
        <fullName evidence="1">Uncharacterized protein</fullName>
    </submittedName>
</protein>
<sequence length="97" mass="10747">MGVVIILSARVQGDVLQVENKEIDKLQKRINKLKSISNVVVLMGAVLVTLFIKLNFITLAIILAGVTFVVAFGFDAVRKVLNFIINKVNKNKHKSDI</sequence>
<dbReference type="STRING" id="84029.CROST_11310"/>
<keyword evidence="2" id="KW-1185">Reference proteome</keyword>
<dbReference type="AlphaFoldDB" id="A0A1S8LDD4"/>
<dbReference type="KEGG" id="crw:CROST_016630"/>
<accession>A0A1S8LDD4</accession>
<reference evidence="1 2" key="1">
    <citation type="submission" date="2022-04" db="EMBL/GenBank/DDBJ databases">
        <title>Genome sequence of C. roseum typestrain.</title>
        <authorList>
            <person name="Poehlein A."/>
            <person name="Schoch T."/>
            <person name="Duerre P."/>
            <person name="Daniel R."/>
        </authorList>
    </citation>
    <scope>NUCLEOTIDE SEQUENCE [LARGE SCALE GENOMIC DNA]</scope>
    <source>
        <strain evidence="1 2">DSM 7320</strain>
    </source>
</reference>
<dbReference type="EMBL" id="CP096983">
    <property type="protein sequence ID" value="URZ10947.1"/>
    <property type="molecule type" value="Genomic_DNA"/>
</dbReference>
<proteinExistence type="predicted"/>
<gene>
    <name evidence="1" type="ORF">CROST_016630</name>
</gene>
<evidence type="ECO:0000313" key="2">
    <source>
        <dbReference type="Proteomes" id="UP000190951"/>
    </source>
</evidence>
<evidence type="ECO:0000313" key="1">
    <source>
        <dbReference type="EMBL" id="URZ10947.1"/>
    </source>
</evidence>
<name>A0A1S8LDD4_9CLOT</name>